<dbReference type="Proteomes" id="UP000062160">
    <property type="component" value="Unassembled WGS sequence"/>
</dbReference>
<dbReference type="Gene3D" id="1.10.260.40">
    <property type="entry name" value="lambda repressor-like DNA-binding domains"/>
    <property type="match status" value="1"/>
</dbReference>
<sequence length="204" mass="22521">MGESKINKTEMHVRKCFSERLKGLRKGRKLSQDELGADLGLSRGSISYYEKQSRTAPIDVLYVIADYFNVSTDFLLGLKDEPDPYVKINAPKKPGTSHTLPKILDDVPALAARHSELWSAFIRTSLLLPQESGLRDSLFTAVMGTIDAYMVAAQFLRSGKPLSELISALQDTKVSTELSMSILVQISGLQEKAISASQDDRGKE</sequence>
<dbReference type="PANTHER" id="PTHR46558">
    <property type="entry name" value="TRACRIPTIONAL REGULATORY PROTEIN-RELATED-RELATED"/>
    <property type="match status" value="1"/>
</dbReference>
<dbReference type="PANTHER" id="PTHR46558:SF11">
    <property type="entry name" value="HTH-TYPE TRANSCRIPTIONAL REGULATOR XRE"/>
    <property type="match status" value="1"/>
</dbReference>
<evidence type="ECO:0000256" key="1">
    <source>
        <dbReference type="ARBA" id="ARBA00023125"/>
    </source>
</evidence>
<dbReference type="SMART" id="SM00530">
    <property type="entry name" value="HTH_XRE"/>
    <property type="match status" value="1"/>
</dbReference>
<dbReference type="AlphaFoldDB" id="A0A0U9HEC1"/>
<dbReference type="OrthoDB" id="9811208at2"/>
<gene>
    <name evidence="3" type="ORF">TSYNT_7120</name>
</gene>
<protein>
    <submittedName>
        <fullName evidence="3">Helix-turn-helix domain-containing protein</fullName>
    </submittedName>
</protein>
<evidence type="ECO:0000259" key="2">
    <source>
        <dbReference type="PROSITE" id="PS50943"/>
    </source>
</evidence>
<organism evidence="3">
    <name type="scientific">Tepidanaerobacter syntrophicus</name>
    <dbReference type="NCBI Taxonomy" id="224999"/>
    <lineage>
        <taxon>Bacteria</taxon>
        <taxon>Bacillati</taxon>
        <taxon>Bacillota</taxon>
        <taxon>Clostridia</taxon>
        <taxon>Thermosediminibacterales</taxon>
        <taxon>Tepidanaerobacteraceae</taxon>
        <taxon>Tepidanaerobacter</taxon>
    </lineage>
</organism>
<dbReference type="EMBL" id="DF977001">
    <property type="protein sequence ID" value="GAQ25102.1"/>
    <property type="molecule type" value="Genomic_DNA"/>
</dbReference>
<dbReference type="Pfam" id="PF01381">
    <property type="entry name" value="HTH_3"/>
    <property type="match status" value="1"/>
</dbReference>
<dbReference type="CDD" id="cd00093">
    <property type="entry name" value="HTH_XRE"/>
    <property type="match status" value="1"/>
</dbReference>
<keyword evidence="4" id="KW-1185">Reference proteome</keyword>
<dbReference type="InterPro" id="IPR010982">
    <property type="entry name" value="Lambda_DNA-bd_dom_sf"/>
</dbReference>
<dbReference type="RefSeq" id="WP_059032518.1">
    <property type="nucleotide sequence ID" value="NZ_DF977001.1"/>
</dbReference>
<dbReference type="InterPro" id="IPR001387">
    <property type="entry name" value="Cro/C1-type_HTH"/>
</dbReference>
<evidence type="ECO:0000313" key="4">
    <source>
        <dbReference type="Proteomes" id="UP000062160"/>
    </source>
</evidence>
<dbReference type="GO" id="GO:0003677">
    <property type="term" value="F:DNA binding"/>
    <property type="evidence" value="ECO:0007669"/>
    <property type="project" value="UniProtKB-KW"/>
</dbReference>
<dbReference type="STRING" id="224999.GCA_001485475_01117"/>
<reference evidence="3" key="1">
    <citation type="journal article" date="2016" name="Genome Announc.">
        <title>Draft Genome Sequence of the Syntrophic Lactate-Degrading Bacterium Tepidanaerobacter syntrophicus JLT.</title>
        <authorList>
            <person name="Matsuura N."/>
            <person name="Ohashi A."/>
            <person name="Tourlousse D.M."/>
            <person name="Sekiguchi Y."/>
        </authorList>
    </citation>
    <scope>NUCLEOTIDE SEQUENCE [LARGE SCALE GENOMIC DNA]</scope>
    <source>
        <strain evidence="3">JL</strain>
    </source>
</reference>
<name>A0A0U9HEC1_9FIRM</name>
<feature type="domain" description="HTH cro/C1-type" evidence="2">
    <location>
        <begin position="21"/>
        <end position="75"/>
    </location>
</feature>
<dbReference type="SUPFAM" id="SSF47413">
    <property type="entry name" value="lambda repressor-like DNA-binding domains"/>
    <property type="match status" value="1"/>
</dbReference>
<dbReference type="PROSITE" id="PS50943">
    <property type="entry name" value="HTH_CROC1"/>
    <property type="match status" value="1"/>
</dbReference>
<accession>A0A0U9HEC1</accession>
<keyword evidence="1" id="KW-0238">DNA-binding</keyword>
<evidence type="ECO:0000313" key="3">
    <source>
        <dbReference type="EMBL" id="GAQ25102.1"/>
    </source>
</evidence>
<proteinExistence type="predicted"/>